<evidence type="ECO:0008006" key="3">
    <source>
        <dbReference type="Google" id="ProtNLM"/>
    </source>
</evidence>
<sequence>MKTKKTLKFSKETVILLDSTSKKTVKGGNQNNYANSVIKCLFTDGCYTKAC</sequence>
<comment type="caution">
    <text evidence="1">The sequence shown here is derived from an EMBL/GenBank/DDBJ whole genome shotgun (WGS) entry which is preliminary data.</text>
</comment>
<evidence type="ECO:0000313" key="1">
    <source>
        <dbReference type="EMBL" id="MFC3757267.1"/>
    </source>
</evidence>
<organism evidence="1 2">
    <name type="scientific">Chryseobacterium tructae</name>
    <dbReference type="NCBI Taxonomy" id="1037380"/>
    <lineage>
        <taxon>Bacteria</taxon>
        <taxon>Pseudomonadati</taxon>
        <taxon>Bacteroidota</taxon>
        <taxon>Flavobacteriia</taxon>
        <taxon>Flavobacteriales</taxon>
        <taxon>Weeksellaceae</taxon>
        <taxon>Chryseobacterium group</taxon>
        <taxon>Chryseobacterium</taxon>
    </lineage>
</organism>
<accession>A0ABV7XXE6</accession>
<keyword evidence="2" id="KW-1185">Reference proteome</keyword>
<protein>
    <recommendedName>
        <fullName evidence="3">Bacteriocin</fullName>
    </recommendedName>
</protein>
<dbReference type="Proteomes" id="UP001595735">
    <property type="component" value="Unassembled WGS sequence"/>
</dbReference>
<evidence type="ECO:0000313" key="2">
    <source>
        <dbReference type="Proteomes" id="UP001595735"/>
    </source>
</evidence>
<gene>
    <name evidence="1" type="ORF">ACFONJ_14920</name>
</gene>
<proteinExistence type="predicted"/>
<dbReference type="EMBL" id="JBHRYO010000002">
    <property type="protein sequence ID" value="MFC3757267.1"/>
    <property type="molecule type" value="Genomic_DNA"/>
</dbReference>
<name>A0ABV7XXE6_9FLAO</name>
<dbReference type="RefSeq" id="WP_290298345.1">
    <property type="nucleotide sequence ID" value="NZ_JAUFQR010000001.1"/>
</dbReference>
<reference evidence="2" key="1">
    <citation type="journal article" date="2019" name="Int. J. Syst. Evol. Microbiol.">
        <title>The Global Catalogue of Microorganisms (GCM) 10K type strain sequencing project: providing services to taxonomists for standard genome sequencing and annotation.</title>
        <authorList>
            <consortium name="The Broad Institute Genomics Platform"/>
            <consortium name="The Broad Institute Genome Sequencing Center for Infectious Disease"/>
            <person name="Wu L."/>
            <person name="Ma J."/>
        </authorList>
    </citation>
    <scope>NUCLEOTIDE SEQUENCE [LARGE SCALE GENOMIC DNA]</scope>
    <source>
        <strain evidence="2">CECT 7798</strain>
    </source>
</reference>